<feature type="transmembrane region" description="Helical" evidence="1">
    <location>
        <begin position="142"/>
        <end position="165"/>
    </location>
</feature>
<dbReference type="RefSeq" id="WP_066732275.1">
    <property type="nucleotide sequence ID" value="NZ_JAJCIQ010000001.1"/>
</dbReference>
<name>A0ABS8DD26_9FIRM</name>
<comment type="caution">
    <text evidence="2">The sequence shown here is derived from an EMBL/GenBank/DDBJ whole genome shotgun (WGS) entry which is preliminary data.</text>
</comment>
<keyword evidence="1" id="KW-1133">Transmembrane helix</keyword>
<gene>
    <name evidence="2" type="ORF">LIZ65_02285</name>
</gene>
<sequence length="314" mass="34488">MKRYFFVIFLGTVFVVMLAFPDTVFNGATQGLLLWFNTVLPTLFPFLIITGLLIRTNAVHLISKTAGLILGPLFGISSSASFAVLGGFLCGYPMGAKIASDLVTEGLIGREEGAYLLSFCNNTSPMFILSYVVWQSLQDKSLALPSILILYASPILSSFLFRCFYKRRRAPESPLTSPPALSGAEKGPFLKILDQCIMDSCETITKVGGYIIVFSILLALLKTLPVSSLFWNGLFLPSMEITAGVKMTTSTAFPLPLRYTLTMALVSFGGLCAAFQTQCMVQKNGFPMLPYITEKLITAVVTSLFAFFYIYYCH</sequence>
<feature type="transmembrane region" description="Helical" evidence="1">
    <location>
        <begin position="257"/>
        <end position="275"/>
    </location>
</feature>
<protein>
    <submittedName>
        <fullName evidence="2">Transporter</fullName>
    </submittedName>
</protein>
<organism evidence="2 3">
    <name type="scientific">Bariatricus massiliensis</name>
    <dbReference type="NCBI Taxonomy" id="1745713"/>
    <lineage>
        <taxon>Bacteria</taxon>
        <taxon>Bacillati</taxon>
        <taxon>Bacillota</taxon>
        <taxon>Clostridia</taxon>
        <taxon>Lachnospirales</taxon>
        <taxon>Lachnospiraceae</taxon>
        <taxon>Bariatricus</taxon>
    </lineage>
</organism>
<feature type="transmembrane region" description="Helical" evidence="1">
    <location>
        <begin position="66"/>
        <end position="89"/>
    </location>
</feature>
<feature type="transmembrane region" description="Helical" evidence="1">
    <location>
        <begin position="296"/>
        <end position="312"/>
    </location>
</feature>
<evidence type="ECO:0000313" key="2">
    <source>
        <dbReference type="EMBL" id="MCB7386104.1"/>
    </source>
</evidence>
<keyword evidence="1" id="KW-0812">Transmembrane</keyword>
<feature type="transmembrane region" description="Helical" evidence="1">
    <location>
        <begin position="207"/>
        <end position="231"/>
    </location>
</feature>
<reference evidence="2 3" key="1">
    <citation type="submission" date="2021-10" db="EMBL/GenBank/DDBJ databases">
        <title>Collection of gut derived symbiotic bacterial strains cultured from healthy donors.</title>
        <authorList>
            <person name="Lin H."/>
            <person name="Littmann E."/>
            <person name="Kohout C."/>
            <person name="Pamer E.G."/>
        </authorList>
    </citation>
    <scope>NUCLEOTIDE SEQUENCE [LARGE SCALE GENOMIC DNA]</scope>
    <source>
        <strain evidence="2 3">DFI.1.165</strain>
    </source>
</reference>
<keyword evidence="1" id="KW-0472">Membrane</keyword>
<accession>A0ABS8DD26</accession>
<keyword evidence="3" id="KW-1185">Reference proteome</keyword>
<evidence type="ECO:0000256" key="1">
    <source>
        <dbReference type="SAM" id="Phobius"/>
    </source>
</evidence>
<feature type="transmembrane region" description="Helical" evidence="1">
    <location>
        <begin position="31"/>
        <end position="54"/>
    </location>
</feature>
<dbReference type="EMBL" id="JAJCIS010000001">
    <property type="protein sequence ID" value="MCB7386104.1"/>
    <property type="molecule type" value="Genomic_DNA"/>
</dbReference>
<dbReference type="Proteomes" id="UP001299546">
    <property type="component" value="Unassembled WGS sequence"/>
</dbReference>
<evidence type="ECO:0000313" key="3">
    <source>
        <dbReference type="Proteomes" id="UP001299546"/>
    </source>
</evidence>
<proteinExistence type="predicted"/>